<dbReference type="Proteomes" id="UP000250434">
    <property type="component" value="Chromosome"/>
</dbReference>
<dbReference type="AlphaFoldDB" id="A0A344LAR2"/>
<dbReference type="RefSeq" id="WP_113694392.1">
    <property type="nucleotide sequence ID" value="NZ_CP015163.1"/>
</dbReference>
<feature type="transmembrane region" description="Helical" evidence="2">
    <location>
        <begin position="85"/>
        <end position="112"/>
    </location>
</feature>
<sequence>MTQPNQPQYQQYPGTGGQPAQYPNSGGYPAQPYPAAPPAYPGAMQPKPSGGTAITAGVLAVLGALWGLFSAISTIVVLADFGGELPVISMIGIGLIGVEAVLLLVGGILIFVKKPAGRWMVIAGCALALVSSVLAIVNTSIVASEVGASGAVVGGTMGMAVIVALPAIATLVLAAVPPTGRYLRQG</sequence>
<keyword evidence="2" id="KW-0812">Transmembrane</keyword>
<evidence type="ECO:0000256" key="2">
    <source>
        <dbReference type="SAM" id="Phobius"/>
    </source>
</evidence>
<feature type="transmembrane region" description="Helical" evidence="2">
    <location>
        <begin position="119"/>
        <end position="137"/>
    </location>
</feature>
<evidence type="ECO:0000313" key="4">
    <source>
        <dbReference type="Proteomes" id="UP000250434"/>
    </source>
</evidence>
<proteinExistence type="predicted"/>
<dbReference type="EMBL" id="CP015163">
    <property type="protein sequence ID" value="AXB45136.1"/>
    <property type="molecule type" value="Genomic_DNA"/>
</dbReference>
<organism evidence="3 4">
    <name type="scientific">Amycolatopsis albispora</name>
    <dbReference type="NCBI Taxonomy" id="1804986"/>
    <lineage>
        <taxon>Bacteria</taxon>
        <taxon>Bacillati</taxon>
        <taxon>Actinomycetota</taxon>
        <taxon>Actinomycetes</taxon>
        <taxon>Pseudonocardiales</taxon>
        <taxon>Pseudonocardiaceae</taxon>
        <taxon>Amycolatopsis</taxon>
    </lineage>
</organism>
<keyword evidence="4" id="KW-1185">Reference proteome</keyword>
<dbReference type="KEGG" id="aab:A4R43_23720"/>
<evidence type="ECO:0000256" key="1">
    <source>
        <dbReference type="SAM" id="MobiDB-lite"/>
    </source>
</evidence>
<name>A0A344LAR2_9PSEU</name>
<accession>A0A344LAR2</accession>
<keyword evidence="2" id="KW-1133">Transmembrane helix</keyword>
<feature type="region of interest" description="Disordered" evidence="1">
    <location>
        <begin position="1"/>
        <end position="32"/>
    </location>
</feature>
<reference evidence="3 4" key="1">
    <citation type="submission" date="2016-04" db="EMBL/GenBank/DDBJ databases">
        <title>Complete genome sequence and analysis of deep-sea sediment isolate, Amycolatopsis sp. WP1.</title>
        <authorList>
            <person name="Wang H."/>
            <person name="Chen S."/>
            <person name="Wu Q."/>
        </authorList>
    </citation>
    <scope>NUCLEOTIDE SEQUENCE [LARGE SCALE GENOMIC DNA]</scope>
    <source>
        <strain evidence="3 4">WP1</strain>
    </source>
</reference>
<gene>
    <name evidence="3" type="ORF">A4R43_23720</name>
</gene>
<feature type="compositionally biased region" description="Low complexity" evidence="1">
    <location>
        <begin position="1"/>
        <end position="30"/>
    </location>
</feature>
<feature type="transmembrane region" description="Helical" evidence="2">
    <location>
        <begin position="157"/>
        <end position="176"/>
    </location>
</feature>
<evidence type="ECO:0000313" key="3">
    <source>
        <dbReference type="EMBL" id="AXB45136.1"/>
    </source>
</evidence>
<protein>
    <submittedName>
        <fullName evidence="3">Uncharacterized protein</fullName>
    </submittedName>
</protein>
<feature type="transmembrane region" description="Helical" evidence="2">
    <location>
        <begin position="53"/>
        <end position="79"/>
    </location>
</feature>
<keyword evidence="2" id="KW-0472">Membrane</keyword>